<dbReference type="eggNOG" id="COG4122">
    <property type="taxonomic scope" value="Bacteria"/>
</dbReference>
<dbReference type="STRING" id="693979.Bache_1016"/>
<dbReference type="KEGG" id="bhl:Bache_1016"/>
<proteinExistence type="predicted"/>
<reference evidence="1 2" key="2">
    <citation type="journal article" date="2011" name="Stand. Genomic Sci.">
        <title>Complete genome sequence of Bacteroides helcogenes type strain (P 36-108).</title>
        <authorList>
            <person name="Pati A."/>
            <person name="Gronow S."/>
            <person name="Zeytun A."/>
            <person name="Lapidus A."/>
            <person name="Nolan M."/>
            <person name="Hammon N."/>
            <person name="Deshpande S."/>
            <person name="Cheng J.F."/>
            <person name="Tapia R."/>
            <person name="Han C."/>
            <person name="Goodwin L."/>
            <person name="Pitluck S."/>
            <person name="Liolios K."/>
            <person name="Pagani I."/>
            <person name="Ivanova N."/>
            <person name="Mavromatis K."/>
            <person name="Chen A."/>
            <person name="Palaniappan K."/>
            <person name="Land M."/>
            <person name="Hauser L."/>
            <person name="Chang Y.J."/>
            <person name="Jeffries C.D."/>
            <person name="Detter J.C."/>
            <person name="Brambilla E."/>
            <person name="Rohde M."/>
            <person name="Goker M."/>
            <person name="Woyke T."/>
            <person name="Bristow J."/>
            <person name="Eisen J.A."/>
            <person name="Markowitz V."/>
            <person name="Hugenholtz P."/>
            <person name="Kyrpides N.C."/>
            <person name="Klenk H.P."/>
            <person name="Lucas S."/>
        </authorList>
    </citation>
    <scope>NUCLEOTIDE SEQUENCE [LARGE SCALE GENOMIC DNA]</scope>
    <source>
        <strain evidence="2">ATCC 35417 / DSM 20613 / JCM 6297 / CCUG 15421 / P 36-108</strain>
    </source>
</reference>
<dbReference type="Proteomes" id="UP000008630">
    <property type="component" value="Chromosome"/>
</dbReference>
<name>E6SR83_BACT6</name>
<reference key="1">
    <citation type="submission" date="2010-11" db="EMBL/GenBank/DDBJ databases">
        <title>The complete genome of Bacteroides helcogenes P 36-108.</title>
        <authorList>
            <consortium name="US DOE Joint Genome Institute (JGI-PGF)"/>
            <person name="Lucas S."/>
            <person name="Copeland A."/>
            <person name="Lapidus A."/>
            <person name="Bruce D."/>
            <person name="Goodwin L."/>
            <person name="Pitluck S."/>
            <person name="Kyrpides N."/>
            <person name="Mavromatis K."/>
            <person name="Ivanova N."/>
            <person name="Zeytun A."/>
            <person name="Brettin T."/>
            <person name="Detter J.C."/>
            <person name="Tapia R."/>
            <person name="Han C."/>
            <person name="Land M."/>
            <person name="Hauser L."/>
            <person name="Markowitz V."/>
            <person name="Cheng J.-F."/>
            <person name="Hugenholtz P."/>
            <person name="Woyke T."/>
            <person name="Wu D."/>
            <person name="Gronow S."/>
            <person name="Wellnitz S."/>
            <person name="Brambilla E."/>
            <person name="Klenk H.-P."/>
            <person name="Eisen J.A."/>
        </authorList>
    </citation>
    <scope>NUCLEOTIDE SEQUENCE</scope>
    <source>
        <strain>P 36-108</strain>
    </source>
</reference>
<evidence type="ECO:0000313" key="1">
    <source>
        <dbReference type="EMBL" id="ADV43027.1"/>
    </source>
</evidence>
<dbReference type="HOGENOM" id="CLU_083598_1_0_10"/>
<accession>E6SR83</accession>
<keyword evidence="2" id="KW-1185">Reference proteome</keyword>
<evidence type="ECO:0000313" key="2">
    <source>
        <dbReference type="Proteomes" id="UP000008630"/>
    </source>
</evidence>
<sequence>MIEAADRKMDIVAVNRVVLALKRPFIWLLRFRYRCGYGVHSPFAFNLITFVIYERTPYYKYKELKAKQKELVLPFSGKCWKYEPEKIKRLLFRLVNYARPDTIVDAGTLAASSLYLKAGKEGADYIAASALSELFLEAGVPVDFLYLHDYRHPEFVESVFSVCAARTTCKSVFVIEGIRYTSKMFALWKRMKQDARTGVSFDLYDIGIIFFDKTKIKQDYIVNF</sequence>
<gene>
    <name evidence="1" type="ordered locus">Bache_1016</name>
</gene>
<dbReference type="AlphaFoldDB" id="E6SR83"/>
<protein>
    <submittedName>
        <fullName evidence="1">Uncharacterized protein</fullName>
    </submittedName>
</protein>
<dbReference type="EMBL" id="CP002352">
    <property type="protein sequence ID" value="ADV43027.1"/>
    <property type="molecule type" value="Genomic_DNA"/>
</dbReference>
<organism evidence="1 2">
    <name type="scientific">Bacteroides helcogenes (strain ATCC 35417 / DSM 20613 / JCM 6297 / CCUG 15421 / P 36-108)</name>
    <dbReference type="NCBI Taxonomy" id="693979"/>
    <lineage>
        <taxon>Bacteria</taxon>
        <taxon>Pseudomonadati</taxon>
        <taxon>Bacteroidota</taxon>
        <taxon>Bacteroidia</taxon>
        <taxon>Bacteroidales</taxon>
        <taxon>Bacteroidaceae</taxon>
        <taxon>Bacteroides</taxon>
    </lineage>
</organism>